<gene>
    <name evidence="4" type="ORF">AB205_0176600</name>
</gene>
<feature type="domain" description="C-type lectin" evidence="3">
    <location>
        <begin position="631"/>
        <end position="742"/>
    </location>
</feature>
<feature type="domain" description="C-type lectin" evidence="3">
    <location>
        <begin position="96"/>
        <end position="203"/>
    </location>
</feature>
<dbReference type="CDD" id="cd00037">
    <property type="entry name" value="CLECT"/>
    <property type="match status" value="4"/>
</dbReference>
<dbReference type="Gene3D" id="3.10.100.10">
    <property type="entry name" value="Mannose-Binding Protein A, subunit A"/>
    <property type="match status" value="6"/>
</dbReference>
<dbReference type="InterPro" id="IPR050111">
    <property type="entry name" value="C-type_lectin/snaclec_domain"/>
</dbReference>
<accession>A0A2G9SEQ2</accession>
<feature type="domain" description="C-type lectin" evidence="3">
    <location>
        <begin position="398"/>
        <end position="517"/>
    </location>
</feature>
<keyword evidence="2" id="KW-0812">Transmembrane</keyword>
<evidence type="ECO:0000256" key="1">
    <source>
        <dbReference type="ARBA" id="ARBA00023157"/>
    </source>
</evidence>
<dbReference type="EMBL" id="KV924793">
    <property type="protein sequence ID" value="PIO38574.1"/>
    <property type="molecule type" value="Genomic_DNA"/>
</dbReference>
<protein>
    <recommendedName>
        <fullName evidence="3">C-type lectin domain-containing protein</fullName>
    </recommendedName>
</protein>
<dbReference type="InterPro" id="IPR001304">
    <property type="entry name" value="C-type_lectin-like"/>
</dbReference>
<dbReference type="AlphaFoldDB" id="A0A2G9SEQ2"/>
<dbReference type="OrthoDB" id="5858677at2759"/>
<dbReference type="InterPro" id="IPR016186">
    <property type="entry name" value="C-type_lectin-like/link_sf"/>
</dbReference>
<feature type="domain" description="C-type lectin" evidence="3">
    <location>
        <begin position="543"/>
        <end position="597"/>
    </location>
</feature>
<keyword evidence="1" id="KW-1015">Disulfide bond</keyword>
<evidence type="ECO:0000313" key="5">
    <source>
        <dbReference type="Proteomes" id="UP000228934"/>
    </source>
</evidence>
<dbReference type="InterPro" id="IPR018378">
    <property type="entry name" value="C-type_lectin_CS"/>
</dbReference>
<dbReference type="Pfam" id="PF00059">
    <property type="entry name" value="Lectin_C"/>
    <property type="match status" value="5"/>
</dbReference>
<organism evidence="4 5">
    <name type="scientific">Aquarana catesbeiana</name>
    <name type="common">American bullfrog</name>
    <name type="synonym">Rana catesbeiana</name>
    <dbReference type="NCBI Taxonomy" id="8400"/>
    <lineage>
        <taxon>Eukaryota</taxon>
        <taxon>Metazoa</taxon>
        <taxon>Chordata</taxon>
        <taxon>Craniata</taxon>
        <taxon>Vertebrata</taxon>
        <taxon>Euteleostomi</taxon>
        <taxon>Amphibia</taxon>
        <taxon>Batrachia</taxon>
        <taxon>Anura</taxon>
        <taxon>Neobatrachia</taxon>
        <taxon>Ranoidea</taxon>
        <taxon>Ranidae</taxon>
        <taxon>Aquarana</taxon>
    </lineage>
</organism>
<reference evidence="5" key="1">
    <citation type="journal article" date="2017" name="Nat. Commun.">
        <title>The North American bullfrog draft genome provides insight into hormonal regulation of long noncoding RNA.</title>
        <authorList>
            <person name="Hammond S.A."/>
            <person name="Warren R.L."/>
            <person name="Vandervalk B.P."/>
            <person name="Kucuk E."/>
            <person name="Khan H."/>
            <person name="Gibb E.A."/>
            <person name="Pandoh P."/>
            <person name="Kirk H."/>
            <person name="Zhao Y."/>
            <person name="Jones M."/>
            <person name="Mungall A.J."/>
            <person name="Coope R."/>
            <person name="Pleasance S."/>
            <person name="Moore R.A."/>
            <person name="Holt R.A."/>
            <person name="Round J.M."/>
            <person name="Ohora S."/>
            <person name="Walle B.V."/>
            <person name="Veldhoen N."/>
            <person name="Helbing C.C."/>
            <person name="Birol I."/>
        </authorList>
    </citation>
    <scope>NUCLEOTIDE SEQUENCE [LARGE SCALE GENOMIC DNA]</scope>
</reference>
<evidence type="ECO:0000313" key="4">
    <source>
        <dbReference type="EMBL" id="PIO38574.1"/>
    </source>
</evidence>
<sequence>MQNIVYIPPDVEELWIGLNDIKHQMSFEWSDGSAVTFTSWHPFEPNNFRDSMEDCEGKWNDSPCNQTLPSICKKPGLVTQGSSEDNHGCQKGWSWHSSACYWLSDEQVTYNEAIKSCSGRSSRLVTVKNRFEQAFVNSLLYGSDGNYYWTALQDLNRTGVFTWYNGDEVTYTHWNWDEPGYDKGGCVVLATGRSLGLWEVKDCVTFSAKYICMQSLIPMIPLLPAARPTPSLNGSCPDGWNSAPNLRHCYKVYHSEKLQEKKSWISAQQSCREIGAQLLSVSSVGEEHYVAHLLNKIFGESEPESQEQHWFWIGLNRRDPSGDQSWVWSDGQGYSYHNFDRSYQDNDDIRRCVVLDLSSLQWVAIECDSQMDWICKLPKGTDIKEPEVPKGNTEWIRFENAEYKFFEHRSTWQQAQRICTWFGAELTSVHSPAELDFLVQNLQKSLRVQEQHWWIGLHTYENDGRFRWSDKTLLNFVNWAPGWIGRISREKKCVYMTAVRGEWGDQKCITALPYVCKRTNTTVPPPTLPPLSPPSVGGCPKTWLPFMNKGGRSYSWLTDDGTSYINWRDGEPQRLSACVYMDAQGTWSTANCDNKLPGAICNYNTQSTKTHKWSFNSSCPNSIGDSSWIPFRDYCYSFHMEVNISQKDAAKTCQKGGGDVLTIVDETENLFVWEHLQTYESQTQGAWLGMSFSIKEGSLLWNDNTPVNYSNWGQQDSGPSLLSPNSCYWIEGSNGVWGLGSCTNIRKGVICKLYRAEEDNIAKSILPPHSTAVAIVVLSTFALCILVVVIIYLYRRRKLAAEQGAFESARYSRASTGPGGSADKNILVSDMEMNEQE</sequence>
<proteinExistence type="predicted"/>
<feature type="domain" description="C-type lectin" evidence="3">
    <location>
        <begin position="245"/>
        <end position="376"/>
    </location>
</feature>
<keyword evidence="2" id="KW-1133">Transmembrane helix</keyword>
<name>A0A2G9SEQ2_AQUCT</name>
<dbReference type="PROSITE" id="PS50041">
    <property type="entry name" value="C_TYPE_LECTIN_2"/>
    <property type="match status" value="6"/>
</dbReference>
<dbReference type="InterPro" id="IPR016187">
    <property type="entry name" value="CTDL_fold"/>
</dbReference>
<keyword evidence="2" id="KW-0472">Membrane</keyword>
<dbReference type="PANTHER" id="PTHR22803">
    <property type="entry name" value="MANNOSE, PHOSPHOLIPASE, LECTIN RECEPTOR RELATED"/>
    <property type="match status" value="1"/>
</dbReference>
<evidence type="ECO:0000259" key="3">
    <source>
        <dbReference type="PROSITE" id="PS50041"/>
    </source>
</evidence>
<dbReference type="SUPFAM" id="SSF56436">
    <property type="entry name" value="C-type lectin-like"/>
    <property type="match status" value="6"/>
</dbReference>
<feature type="transmembrane region" description="Helical" evidence="2">
    <location>
        <begin position="772"/>
        <end position="794"/>
    </location>
</feature>
<dbReference type="PROSITE" id="PS00615">
    <property type="entry name" value="C_TYPE_LECTIN_1"/>
    <property type="match status" value="1"/>
</dbReference>
<dbReference type="SMART" id="SM00034">
    <property type="entry name" value="CLECT"/>
    <property type="match status" value="4"/>
</dbReference>
<keyword evidence="5" id="KW-1185">Reference proteome</keyword>
<feature type="domain" description="C-type lectin" evidence="3">
    <location>
        <begin position="14"/>
        <end position="73"/>
    </location>
</feature>
<dbReference type="Proteomes" id="UP000228934">
    <property type="component" value="Unassembled WGS sequence"/>
</dbReference>
<dbReference type="FunFam" id="3.10.100.10:FF:000021">
    <property type="entry name" value="Mannose receptor C type 2"/>
    <property type="match status" value="1"/>
</dbReference>
<evidence type="ECO:0000256" key="2">
    <source>
        <dbReference type="SAM" id="Phobius"/>
    </source>
</evidence>